<sequence length="120" mass="13346">MLVLRALVPRLAAPAAQARLYTTQLSAAAADLPYRVRRNSHGAVPVYTDIRNGGTRYLVQIRNVEGNVDALAHDLKGSLFPAGSREAERMKVETLRQRHVVLSGGRWKADVLRWLAERGF</sequence>
<keyword evidence="8" id="KW-1185">Reference proteome</keyword>
<dbReference type="EMBL" id="MNAD01000992">
    <property type="protein sequence ID" value="OJT08951.1"/>
    <property type="molecule type" value="Genomic_DNA"/>
</dbReference>
<evidence type="ECO:0000313" key="8">
    <source>
        <dbReference type="Proteomes" id="UP000184267"/>
    </source>
</evidence>
<dbReference type="GO" id="GO:0003735">
    <property type="term" value="F:structural constituent of ribosome"/>
    <property type="evidence" value="ECO:0007669"/>
    <property type="project" value="InterPro"/>
</dbReference>
<comment type="similarity">
    <text evidence="2">Belongs to the mitochondrion-specific ribosomal protein mL49 family.</text>
</comment>
<dbReference type="OrthoDB" id="19439at2759"/>
<organism evidence="7 8">
    <name type="scientific">Trametes pubescens</name>
    <name type="common">White-rot fungus</name>
    <dbReference type="NCBI Taxonomy" id="154538"/>
    <lineage>
        <taxon>Eukaryota</taxon>
        <taxon>Fungi</taxon>
        <taxon>Dikarya</taxon>
        <taxon>Basidiomycota</taxon>
        <taxon>Agaricomycotina</taxon>
        <taxon>Agaricomycetes</taxon>
        <taxon>Polyporales</taxon>
        <taxon>Polyporaceae</taxon>
        <taxon>Trametes</taxon>
    </lineage>
</organism>
<dbReference type="PANTHER" id="PTHR13477">
    <property type="entry name" value="MITOCHONDRIAL 39S RIBOSOMAL PROTEIN L49"/>
    <property type="match status" value="1"/>
</dbReference>
<proteinExistence type="inferred from homology"/>
<dbReference type="GO" id="GO:0005762">
    <property type="term" value="C:mitochondrial large ribosomal subunit"/>
    <property type="evidence" value="ECO:0007669"/>
    <property type="project" value="TreeGrafter"/>
</dbReference>
<dbReference type="InterPro" id="IPR007740">
    <property type="entry name" value="Ribosomal_mL49"/>
</dbReference>
<name>A0A1M2VMX7_TRAPU</name>
<dbReference type="STRING" id="154538.A0A1M2VMX7"/>
<evidence type="ECO:0000256" key="6">
    <source>
        <dbReference type="ARBA" id="ARBA00035191"/>
    </source>
</evidence>
<evidence type="ECO:0000313" key="7">
    <source>
        <dbReference type="EMBL" id="OJT08951.1"/>
    </source>
</evidence>
<dbReference type="PANTHER" id="PTHR13477:SF0">
    <property type="entry name" value="LARGE RIBOSOMAL SUBUNIT PROTEIN ML49"/>
    <property type="match status" value="1"/>
</dbReference>
<protein>
    <recommendedName>
        <fullName evidence="6">Large ribosomal subunit protein mL49</fullName>
    </recommendedName>
</protein>
<comment type="caution">
    <text evidence="7">The sequence shown here is derived from an EMBL/GenBank/DDBJ whole genome shotgun (WGS) entry which is preliminary data.</text>
</comment>
<keyword evidence="3" id="KW-0689">Ribosomal protein</keyword>
<evidence type="ECO:0000256" key="5">
    <source>
        <dbReference type="ARBA" id="ARBA00023274"/>
    </source>
</evidence>
<evidence type="ECO:0000256" key="4">
    <source>
        <dbReference type="ARBA" id="ARBA00023128"/>
    </source>
</evidence>
<dbReference type="OMA" id="RCANPKK"/>
<gene>
    <name evidence="7" type="ORF">TRAPUB_161</name>
</gene>
<evidence type="ECO:0000256" key="2">
    <source>
        <dbReference type="ARBA" id="ARBA00005677"/>
    </source>
</evidence>
<evidence type="ECO:0000256" key="3">
    <source>
        <dbReference type="ARBA" id="ARBA00022980"/>
    </source>
</evidence>
<dbReference type="Pfam" id="PF05046">
    <property type="entry name" value="Img2"/>
    <property type="match status" value="1"/>
</dbReference>
<evidence type="ECO:0000256" key="1">
    <source>
        <dbReference type="ARBA" id="ARBA00004173"/>
    </source>
</evidence>
<comment type="subcellular location">
    <subcellularLocation>
        <location evidence="1">Mitochondrion</location>
    </subcellularLocation>
</comment>
<dbReference type="Proteomes" id="UP000184267">
    <property type="component" value="Unassembled WGS sequence"/>
</dbReference>
<dbReference type="GO" id="GO:0006412">
    <property type="term" value="P:translation"/>
    <property type="evidence" value="ECO:0007669"/>
    <property type="project" value="InterPro"/>
</dbReference>
<dbReference type="Gene3D" id="3.30.780.10">
    <property type="entry name" value="SUI1-like domain"/>
    <property type="match status" value="1"/>
</dbReference>
<dbReference type="AlphaFoldDB" id="A0A1M2VMX7"/>
<accession>A0A1M2VMX7</accession>
<keyword evidence="5" id="KW-0687">Ribonucleoprotein</keyword>
<keyword evidence="4" id="KW-0496">Mitochondrion</keyword>
<reference evidence="7 8" key="1">
    <citation type="submission" date="2016-10" db="EMBL/GenBank/DDBJ databases">
        <title>Genome sequence of the basidiomycete white-rot fungus Trametes pubescens.</title>
        <authorList>
            <person name="Makela M.R."/>
            <person name="Granchi Z."/>
            <person name="Peng M."/>
            <person name="De Vries R.P."/>
            <person name="Grigoriev I."/>
            <person name="Riley R."/>
            <person name="Hilden K."/>
        </authorList>
    </citation>
    <scope>NUCLEOTIDE SEQUENCE [LARGE SCALE GENOMIC DNA]</scope>
    <source>
        <strain evidence="7 8">FBCC735</strain>
    </source>
</reference>